<dbReference type="SMART" id="SM01027">
    <property type="entry name" value="Beta-Casp"/>
    <property type="match status" value="1"/>
</dbReference>
<dbReference type="CDD" id="cd16295">
    <property type="entry name" value="TTHA0252-CPSF-like_MBL-fold"/>
    <property type="match status" value="1"/>
</dbReference>
<dbReference type="InterPro" id="IPR036866">
    <property type="entry name" value="RibonucZ/Hydroxyglut_hydro"/>
</dbReference>
<keyword evidence="5" id="KW-1185">Reference proteome</keyword>
<dbReference type="InterPro" id="IPR050698">
    <property type="entry name" value="MBL"/>
</dbReference>
<dbReference type="Gene3D" id="3.60.15.10">
    <property type="entry name" value="Ribonuclease Z/Hydroxyacylglutathione hydrolase-like"/>
    <property type="match status" value="1"/>
</dbReference>
<dbReference type="InterPro" id="IPR022712">
    <property type="entry name" value="Beta_Casp"/>
</dbReference>
<gene>
    <name evidence="4" type="ORF">WKW80_35845</name>
</gene>
<dbReference type="PANTHER" id="PTHR11203">
    <property type="entry name" value="CLEAVAGE AND POLYADENYLATION SPECIFICITY FACTOR FAMILY MEMBER"/>
    <property type="match status" value="1"/>
</dbReference>
<feature type="domain" description="Metallo-beta-lactamase" evidence="2">
    <location>
        <begin position="13"/>
        <end position="235"/>
    </location>
</feature>
<comment type="caution">
    <text evidence="4">The sequence shown here is derived from an EMBL/GenBank/DDBJ whole genome shotgun (WGS) entry which is preliminary data.</text>
</comment>
<proteinExistence type="predicted"/>
<evidence type="ECO:0000313" key="4">
    <source>
        <dbReference type="EMBL" id="MEJ8827295.1"/>
    </source>
</evidence>
<dbReference type="SMART" id="SM00849">
    <property type="entry name" value="Lactamase_B"/>
    <property type="match status" value="1"/>
</dbReference>
<evidence type="ECO:0000313" key="5">
    <source>
        <dbReference type="Proteomes" id="UP001363010"/>
    </source>
</evidence>
<dbReference type="RefSeq" id="WP_340368323.1">
    <property type="nucleotide sequence ID" value="NZ_JBBKZV010000061.1"/>
</dbReference>
<dbReference type="InterPro" id="IPR011108">
    <property type="entry name" value="RMMBL"/>
</dbReference>
<dbReference type="Gene3D" id="3.40.50.10890">
    <property type="match status" value="1"/>
</dbReference>
<protein>
    <submittedName>
        <fullName evidence="4">MBL fold metallo-hydrolase</fullName>
        <ecNumber evidence="4">3.-.-.-</ecNumber>
    </submittedName>
</protein>
<name>A0ABU8WBF4_9BURK</name>
<dbReference type="SUPFAM" id="SSF56281">
    <property type="entry name" value="Metallo-hydrolase/oxidoreductase"/>
    <property type="match status" value="1"/>
</dbReference>
<dbReference type="Proteomes" id="UP001363010">
    <property type="component" value="Unassembled WGS sequence"/>
</dbReference>
<evidence type="ECO:0000259" key="2">
    <source>
        <dbReference type="SMART" id="SM00849"/>
    </source>
</evidence>
<dbReference type="PANTHER" id="PTHR11203:SF37">
    <property type="entry name" value="INTEGRATOR COMPLEX SUBUNIT 11"/>
    <property type="match status" value="1"/>
</dbReference>
<accession>A0ABU8WBF4</accession>
<sequence>MRIQFLGGTGTVTGSKYLLEHAGKRLLLDCGLFQGLKQLRLRNWDPLPIAPASIDAVLLTHAHMDHAGYVPRLVREGFKGPVFCTQATRDLCELLLPDSGRLQEEEADFANRHGHSKHKPAQPLYDEDDARAALKHFNPIAFDTAHSPWPGWTWRLQRAGHILGAGSARIAWDAGSILFSGDLGRSDDIVMRAPQVASPSDYVVIESTYGDRPHPDIDTLDAMAAVISQTAARGGVIVIPSFAIGRAQTLLYCIHLLKQARRIPDLPVYLNSPMACDATRIFRHHLDELRLDAAQCAALSAGVTFVNTIEESKRLNVLTNPAIIVSASGMATGGRVLHHIATYARNARNTILFAGFQAAATRGAAMVAGASSVKIHGEYVPIRAEVANLASLSAHADREQLLAWIADLPPPKRIFVTHGEPVAADALRLAIEERHGWPVTVPDYLETREL</sequence>
<dbReference type="EMBL" id="JBBKZV010000061">
    <property type="protein sequence ID" value="MEJ8827295.1"/>
    <property type="molecule type" value="Genomic_DNA"/>
</dbReference>
<dbReference type="EC" id="3.-.-.-" evidence="4"/>
<evidence type="ECO:0000259" key="3">
    <source>
        <dbReference type="SMART" id="SM01027"/>
    </source>
</evidence>
<dbReference type="InterPro" id="IPR001279">
    <property type="entry name" value="Metallo-B-lactamas"/>
</dbReference>
<dbReference type="GO" id="GO:0016787">
    <property type="term" value="F:hydrolase activity"/>
    <property type="evidence" value="ECO:0007669"/>
    <property type="project" value="UniProtKB-KW"/>
</dbReference>
<dbReference type="Pfam" id="PF10996">
    <property type="entry name" value="Beta-Casp"/>
    <property type="match status" value="1"/>
</dbReference>
<dbReference type="Pfam" id="PF07521">
    <property type="entry name" value="RMMBL"/>
    <property type="match status" value="1"/>
</dbReference>
<dbReference type="Pfam" id="PF00753">
    <property type="entry name" value="Lactamase_B"/>
    <property type="match status" value="1"/>
</dbReference>
<feature type="domain" description="Beta-Casp" evidence="3">
    <location>
        <begin position="247"/>
        <end position="366"/>
    </location>
</feature>
<evidence type="ECO:0000256" key="1">
    <source>
        <dbReference type="ARBA" id="ARBA00022801"/>
    </source>
</evidence>
<organism evidence="4 5">
    <name type="scientific">Variovorax humicola</name>
    <dbReference type="NCBI Taxonomy" id="1769758"/>
    <lineage>
        <taxon>Bacteria</taxon>
        <taxon>Pseudomonadati</taxon>
        <taxon>Pseudomonadota</taxon>
        <taxon>Betaproteobacteria</taxon>
        <taxon>Burkholderiales</taxon>
        <taxon>Comamonadaceae</taxon>
        <taxon>Variovorax</taxon>
    </lineage>
</organism>
<reference evidence="4 5" key="1">
    <citation type="submission" date="2024-03" db="EMBL/GenBank/DDBJ databases">
        <title>Novel species of the genus Variovorax.</title>
        <authorList>
            <person name="Liu Q."/>
            <person name="Xin Y.-H."/>
        </authorList>
    </citation>
    <scope>NUCLEOTIDE SEQUENCE [LARGE SCALE GENOMIC DNA]</scope>
    <source>
        <strain evidence="4 5">KACC 18501</strain>
    </source>
</reference>
<keyword evidence="1 4" id="KW-0378">Hydrolase</keyword>